<proteinExistence type="predicted"/>
<gene>
    <name evidence="1" type="ORF">J2S37_000590</name>
</gene>
<organism evidence="1 2">
    <name type="scientific">Corynebacterium felinum</name>
    <dbReference type="NCBI Taxonomy" id="131318"/>
    <lineage>
        <taxon>Bacteria</taxon>
        <taxon>Bacillati</taxon>
        <taxon>Actinomycetota</taxon>
        <taxon>Actinomycetes</taxon>
        <taxon>Mycobacteriales</taxon>
        <taxon>Corynebacteriaceae</taxon>
        <taxon>Corynebacterium</taxon>
    </lineage>
</organism>
<name>A0ABU2B615_9CORY</name>
<protein>
    <submittedName>
        <fullName evidence="1">Uncharacterized protein</fullName>
    </submittedName>
</protein>
<sequence length="91" mass="10730">MIAEFGLRELRSFFGIKSLNCLKQQFLKWHEIGAYQWNAQEFIHEELKPFKHYFEASKIEECYAPQPLPEPIDGAIRWGMKKSTQSDPPTQ</sequence>
<comment type="caution">
    <text evidence="1">The sequence shown here is derived from an EMBL/GenBank/DDBJ whole genome shotgun (WGS) entry which is preliminary data.</text>
</comment>
<dbReference type="Proteomes" id="UP001183619">
    <property type="component" value="Unassembled WGS sequence"/>
</dbReference>
<reference evidence="1 2" key="1">
    <citation type="submission" date="2023-07" db="EMBL/GenBank/DDBJ databases">
        <title>Sequencing the genomes of 1000 actinobacteria strains.</title>
        <authorList>
            <person name="Klenk H.-P."/>
        </authorList>
    </citation>
    <scope>NUCLEOTIDE SEQUENCE [LARGE SCALE GENOMIC DNA]</scope>
    <source>
        <strain evidence="1 2">DSM 44508</strain>
    </source>
</reference>
<dbReference type="EMBL" id="JAVDYF010000001">
    <property type="protein sequence ID" value="MDR7354052.1"/>
    <property type="molecule type" value="Genomic_DNA"/>
</dbReference>
<keyword evidence="2" id="KW-1185">Reference proteome</keyword>
<evidence type="ECO:0000313" key="1">
    <source>
        <dbReference type="EMBL" id="MDR7354052.1"/>
    </source>
</evidence>
<accession>A0ABU2B615</accession>
<evidence type="ECO:0000313" key="2">
    <source>
        <dbReference type="Proteomes" id="UP001183619"/>
    </source>
</evidence>